<dbReference type="EMBL" id="GBXM01093679">
    <property type="protein sequence ID" value="JAH14898.1"/>
    <property type="molecule type" value="Transcribed_RNA"/>
</dbReference>
<sequence>MKHPLKYLFCLLNFIH</sequence>
<reference evidence="1" key="2">
    <citation type="journal article" date="2015" name="Fish Shellfish Immunol.">
        <title>Early steps in the European eel (Anguilla anguilla)-Vibrio vulnificus interaction in the gills: Role of the RtxA13 toxin.</title>
        <authorList>
            <person name="Callol A."/>
            <person name="Pajuelo D."/>
            <person name="Ebbesson L."/>
            <person name="Teles M."/>
            <person name="MacKenzie S."/>
            <person name="Amaro C."/>
        </authorList>
    </citation>
    <scope>NUCLEOTIDE SEQUENCE</scope>
</reference>
<dbReference type="AlphaFoldDB" id="A0A0E9QFL9"/>
<accession>A0A0E9QFL9</accession>
<reference evidence="1" key="1">
    <citation type="submission" date="2014-11" db="EMBL/GenBank/DDBJ databases">
        <authorList>
            <person name="Amaro Gonzalez C."/>
        </authorList>
    </citation>
    <scope>NUCLEOTIDE SEQUENCE</scope>
</reference>
<evidence type="ECO:0000313" key="1">
    <source>
        <dbReference type="EMBL" id="JAH14898.1"/>
    </source>
</evidence>
<proteinExistence type="predicted"/>
<organism evidence="1">
    <name type="scientific">Anguilla anguilla</name>
    <name type="common">European freshwater eel</name>
    <name type="synonym">Muraena anguilla</name>
    <dbReference type="NCBI Taxonomy" id="7936"/>
    <lineage>
        <taxon>Eukaryota</taxon>
        <taxon>Metazoa</taxon>
        <taxon>Chordata</taxon>
        <taxon>Craniata</taxon>
        <taxon>Vertebrata</taxon>
        <taxon>Euteleostomi</taxon>
        <taxon>Actinopterygii</taxon>
        <taxon>Neopterygii</taxon>
        <taxon>Teleostei</taxon>
        <taxon>Anguilliformes</taxon>
        <taxon>Anguillidae</taxon>
        <taxon>Anguilla</taxon>
    </lineage>
</organism>
<protein>
    <submittedName>
        <fullName evidence="1">Uncharacterized protein</fullName>
    </submittedName>
</protein>
<name>A0A0E9QFL9_ANGAN</name>